<keyword evidence="10" id="KW-0675">Receptor</keyword>
<feature type="domain" description="Wall-associated receptor kinase galacturonan-binding" evidence="8">
    <location>
        <begin position="30"/>
        <end position="94"/>
    </location>
</feature>
<evidence type="ECO:0000259" key="8">
    <source>
        <dbReference type="Pfam" id="PF13947"/>
    </source>
</evidence>
<protein>
    <recommendedName>
        <fullName evidence="2">non-specific serine/threonine protein kinase</fullName>
        <ecNumber evidence="2">2.7.11.1</ecNumber>
    </recommendedName>
</protein>
<evidence type="ECO:0000256" key="6">
    <source>
        <dbReference type="ARBA" id="ARBA00048679"/>
    </source>
</evidence>
<gene>
    <name evidence="11" type="ORF">E5676_scaffold218G00490</name>
    <name evidence="10" type="ORF">E6C27_scaffold548G001130</name>
</gene>
<keyword evidence="10" id="KW-0808">Transferase</keyword>
<dbReference type="Pfam" id="PF13947">
    <property type="entry name" value="GUB_WAK_bind"/>
    <property type="match status" value="1"/>
</dbReference>
<comment type="catalytic activity">
    <reaction evidence="6">
        <text>L-seryl-[protein] + ATP = O-phospho-L-seryl-[protein] + ADP + H(+)</text>
        <dbReference type="Rhea" id="RHEA:17989"/>
        <dbReference type="Rhea" id="RHEA-COMP:9863"/>
        <dbReference type="Rhea" id="RHEA-COMP:11604"/>
        <dbReference type="ChEBI" id="CHEBI:15378"/>
        <dbReference type="ChEBI" id="CHEBI:29999"/>
        <dbReference type="ChEBI" id="CHEBI:30616"/>
        <dbReference type="ChEBI" id="CHEBI:83421"/>
        <dbReference type="ChEBI" id="CHEBI:456216"/>
        <dbReference type="EC" id="2.7.11.1"/>
    </reaction>
</comment>
<dbReference type="Proteomes" id="UP000321393">
    <property type="component" value="Unassembled WGS sequence"/>
</dbReference>
<comment type="subcellular location">
    <subcellularLocation>
        <location evidence="1">Membrane</location>
        <topology evidence="1">Single-pass membrane protein</topology>
    </subcellularLocation>
</comment>
<proteinExistence type="predicted"/>
<dbReference type="Proteomes" id="UP000321947">
    <property type="component" value="Unassembled WGS sequence"/>
</dbReference>
<feature type="signal peptide" evidence="7">
    <location>
        <begin position="1"/>
        <end position="25"/>
    </location>
</feature>
<evidence type="ECO:0000313" key="12">
    <source>
        <dbReference type="Proteomes" id="UP000321393"/>
    </source>
</evidence>
<evidence type="ECO:0000256" key="5">
    <source>
        <dbReference type="ARBA" id="ARBA00047899"/>
    </source>
</evidence>
<evidence type="ECO:0000256" key="4">
    <source>
        <dbReference type="ARBA" id="ARBA00023180"/>
    </source>
</evidence>
<dbReference type="Pfam" id="PF14380">
    <property type="entry name" value="WAK_assoc"/>
    <property type="match status" value="1"/>
</dbReference>
<evidence type="ECO:0000259" key="9">
    <source>
        <dbReference type="Pfam" id="PF14380"/>
    </source>
</evidence>
<evidence type="ECO:0000313" key="10">
    <source>
        <dbReference type="EMBL" id="KAA0064180.1"/>
    </source>
</evidence>
<evidence type="ECO:0000256" key="2">
    <source>
        <dbReference type="ARBA" id="ARBA00012513"/>
    </source>
</evidence>
<keyword evidence="3 7" id="KW-0732">Signal</keyword>
<dbReference type="GO" id="GO:0030247">
    <property type="term" value="F:polysaccharide binding"/>
    <property type="evidence" value="ECO:0007669"/>
    <property type="project" value="InterPro"/>
</dbReference>
<reference evidence="12 13" key="1">
    <citation type="submission" date="2019-08" db="EMBL/GenBank/DDBJ databases">
        <title>Draft genome sequences of two oriental melons (Cucumis melo L. var makuwa).</title>
        <authorList>
            <person name="Kwon S.-Y."/>
        </authorList>
    </citation>
    <scope>NUCLEOTIDE SEQUENCE [LARGE SCALE GENOMIC DNA]</scope>
    <source>
        <strain evidence="13">cv. Chang Bougi</strain>
        <strain evidence="12">cv. SW 3</strain>
        <tissue evidence="10">Leaf</tissue>
    </source>
</reference>
<dbReference type="GO" id="GO:0016020">
    <property type="term" value="C:membrane"/>
    <property type="evidence" value="ECO:0007669"/>
    <property type="project" value="UniProtKB-SubCell"/>
</dbReference>
<feature type="domain" description="Wall-associated receptor kinase C-terminal" evidence="9">
    <location>
        <begin position="165"/>
        <end position="232"/>
    </location>
</feature>
<evidence type="ECO:0000256" key="1">
    <source>
        <dbReference type="ARBA" id="ARBA00004167"/>
    </source>
</evidence>
<dbReference type="InterPro" id="IPR032872">
    <property type="entry name" value="WAK_assoc_C"/>
</dbReference>
<comment type="caution">
    <text evidence="10">The sequence shown here is derived from an EMBL/GenBank/DDBJ whole genome shotgun (WGS) entry which is preliminary data.</text>
</comment>
<evidence type="ECO:0000313" key="13">
    <source>
        <dbReference type="Proteomes" id="UP000321947"/>
    </source>
</evidence>
<sequence length="273" mass="30022">MKNNFLTFFSYSLFFIILNISPSFCTYKDCSAVFNCGEIVDVGFPFWGEDRPSSCGVPELKLTCNNNVVWIDIMQVKYRVLQVDQSTKTLRIARDDYFEGICPEDHLKNTTLDPNLFEISNGYVNLTLLYGCHSSLLVVPAHLRFGCPIHGDGFVKLGEEMGLWGCKASVVVPVRGDEGILVGVLKIEEAIREGFEVKWKVDNGGCGGDCTDSGGFCAFDLKLRRGVCLCESGFSSSPVEVCRRDGGVATHHSSPFATNSGLALPLFSSRARL</sequence>
<accession>A0A5A7VAC4</accession>
<dbReference type="PANTHER" id="PTHR33138">
    <property type="entry name" value="OS01G0690200 PROTEIN"/>
    <property type="match status" value="1"/>
</dbReference>
<evidence type="ECO:0000313" key="11">
    <source>
        <dbReference type="EMBL" id="TYK02850.1"/>
    </source>
</evidence>
<keyword evidence="10" id="KW-0418">Kinase</keyword>
<organism evidence="10 12">
    <name type="scientific">Cucumis melo var. makuwa</name>
    <name type="common">Oriental melon</name>
    <dbReference type="NCBI Taxonomy" id="1194695"/>
    <lineage>
        <taxon>Eukaryota</taxon>
        <taxon>Viridiplantae</taxon>
        <taxon>Streptophyta</taxon>
        <taxon>Embryophyta</taxon>
        <taxon>Tracheophyta</taxon>
        <taxon>Spermatophyta</taxon>
        <taxon>Magnoliopsida</taxon>
        <taxon>eudicotyledons</taxon>
        <taxon>Gunneridae</taxon>
        <taxon>Pentapetalae</taxon>
        <taxon>rosids</taxon>
        <taxon>fabids</taxon>
        <taxon>Cucurbitales</taxon>
        <taxon>Cucurbitaceae</taxon>
        <taxon>Benincaseae</taxon>
        <taxon>Cucumis</taxon>
    </lineage>
</organism>
<comment type="catalytic activity">
    <reaction evidence="5">
        <text>L-threonyl-[protein] + ATP = O-phospho-L-threonyl-[protein] + ADP + H(+)</text>
        <dbReference type="Rhea" id="RHEA:46608"/>
        <dbReference type="Rhea" id="RHEA-COMP:11060"/>
        <dbReference type="Rhea" id="RHEA-COMP:11605"/>
        <dbReference type="ChEBI" id="CHEBI:15378"/>
        <dbReference type="ChEBI" id="CHEBI:30013"/>
        <dbReference type="ChEBI" id="CHEBI:30616"/>
        <dbReference type="ChEBI" id="CHEBI:61977"/>
        <dbReference type="ChEBI" id="CHEBI:456216"/>
        <dbReference type="EC" id="2.7.11.1"/>
    </reaction>
</comment>
<dbReference type="EMBL" id="SSTD01015334">
    <property type="protein sequence ID" value="TYK02850.1"/>
    <property type="molecule type" value="Genomic_DNA"/>
</dbReference>
<dbReference type="STRING" id="1194695.A0A5A7VAC4"/>
<dbReference type="AlphaFoldDB" id="A0A5A7VAC4"/>
<dbReference type="OrthoDB" id="4062651at2759"/>
<evidence type="ECO:0000256" key="7">
    <source>
        <dbReference type="SAM" id="SignalP"/>
    </source>
</evidence>
<dbReference type="PANTHER" id="PTHR33138:SF11">
    <property type="entry name" value="KINASE-LIKE PROTEIN"/>
    <property type="match status" value="1"/>
</dbReference>
<evidence type="ECO:0000256" key="3">
    <source>
        <dbReference type="ARBA" id="ARBA00022729"/>
    </source>
</evidence>
<dbReference type="GO" id="GO:0004674">
    <property type="term" value="F:protein serine/threonine kinase activity"/>
    <property type="evidence" value="ECO:0007669"/>
    <property type="project" value="UniProtKB-EC"/>
</dbReference>
<dbReference type="EMBL" id="SSTE01001908">
    <property type="protein sequence ID" value="KAA0064180.1"/>
    <property type="molecule type" value="Genomic_DNA"/>
</dbReference>
<feature type="chain" id="PRO_5042722336" description="non-specific serine/threonine protein kinase" evidence="7">
    <location>
        <begin position="26"/>
        <end position="273"/>
    </location>
</feature>
<name>A0A5A7VAC4_CUCMM</name>
<dbReference type="InterPro" id="IPR025287">
    <property type="entry name" value="WAK_GUB"/>
</dbReference>
<dbReference type="EC" id="2.7.11.1" evidence="2"/>
<keyword evidence="4" id="KW-0325">Glycoprotein</keyword>